<sequence length="265" mass="29088">MKIIRIVLCLAITCVIVMAGVAKLQDRFLYFPEKAAIADVVSGTLRAWPSRDAYRGLVAEPAGPVRGTVVVFHGNAGHAGHRSYYATQLTRMGLRVILAEYPGYGPRNGTPNERSLAADAQQTIELARRRYGAPLLVVGESLGTGVAAEASSRERDKISGLMLITPWDTLEHVAAYHYPWLPVNWLLRDRYDSAAHLTAFGRPVLVVVAERDGTVPARFGEALFDALADPRRLAVVKSADHGDWAAFVDDRWWRSAIGFLLAPSR</sequence>
<dbReference type="InterPro" id="IPR022742">
    <property type="entry name" value="Hydrolase_4"/>
</dbReference>
<accession>A0A106ZXK3</accession>
<comment type="caution">
    <text evidence="2">The sequence shown here is derived from an EMBL/GenBank/DDBJ whole genome shotgun (WGS) entry which is preliminary data.</text>
</comment>
<dbReference type="InterPro" id="IPR029058">
    <property type="entry name" value="AB_hydrolase_fold"/>
</dbReference>
<dbReference type="Proteomes" id="UP000068603">
    <property type="component" value="Unassembled WGS sequence"/>
</dbReference>
<dbReference type="Pfam" id="PF12146">
    <property type="entry name" value="Hydrolase_4"/>
    <property type="match status" value="1"/>
</dbReference>
<dbReference type="EMBL" id="LPHB01000053">
    <property type="protein sequence ID" value="KWA59674.1"/>
    <property type="molecule type" value="Genomic_DNA"/>
</dbReference>
<evidence type="ECO:0000313" key="3">
    <source>
        <dbReference type="Proteomes" id="UP000068603"/>
    </source>
</evidence>
<name>A0A106ZXK3_9BURK</name>
<gene>
    <name evidence="2" type="ORF">WT44_19125</name>
</gene>
<dbReference type="PANTHER" id="PTHR12277:SF79">
    <property type="entry name" value="XAA-PRO DIPEPTIDYL-PEPTIDASE-RELATED"/>
    <property type="match status" value="1"/>
</dbReference>
<dbReference type="Gene3D" id="3.40.50.1820">
    <property type="entry name" value="alpha/beta hydrolase"/>
    <property type="match status" value="1"/>
</dbReference>
<evidence type="ECO:0000313" key="2">
    <source>
        <dbReference type="EMBL" id="KWA59674.1"/>
    </source>
</evidence>
<dbReference type="SUPFAM" id="SSF53474">
    <property type="entry name" value="alpha/beta-Hydrolases"/>
    <property type="match status" value="1"/>
</dbReference>
<reference evidence="2 3" key="1">
    <citation type="submission" date="2015-11" db="EMBL/GenBank/DDBJ databases">
        <title>Expanding the genomic diversity of Burkholderia species for the development of highly accurate diagnostics.</title>
        <authorList>
            <person name="Sahl J."/>
            <person name="Keim P."/>
            <person name="Wagner D."/>
        </authorList>
    </citation>
    <scope>NUCLEOTIDE SEQUENCE [LARGE SCALE GENOMIC DNA]</scope>
    <source>
        <strain evidence="2 3">MSMB1960WGS</strain>
    </source>
</reference>
<protein>
    <submittedName>
        <fullName evidence="2">Alpha/beta hydrolase</fullName>
    </submittedName>
</protein>
<dbReference type="GO" id="GO:0016787">
    <property type="term" value="F:hydrolase activity"/>
    <property type="evidence" value="ECO:0007669"/>
    <property type="project" value="UniProtKB-KW"/>
</dbReference>
<evidence type="ECO:0000259" key="1">
    <source>
        <dbReference type="Pfam" id="PF12146"/>
    </source>
</evidence>
<organism evidence="2">
    <name type="scientific">Burkholderia stagnalis</name>
    <dbReference type="NCBI Taxonomy" id="1503054"/>
    <lineage>
        <taxon>Bacteria</taxon>
        <taxon>Pseudomonadati</taxon>
        <taxon>Pseudomonadota</taxon>
        <taxon>Betaproteobacteria</taxon>
        <taxon>Burkholderiales</taxon>
        <taxon>Burkholderiaceae</taxon>
        <taxon>Burkholderia</taxon>
        <taxon>Burkholderia cepacia complex</taxon>
    </lineage>
</organism>
<dbReference type="RefSeq" id="WP_059906018.1">
    <property type="nucleotide sequence ID" value="NZ_LOYZ01000025.1"/>
</dbReference>
<dbReference type="STRING" id="1503054.WT74_28975"/>
<keyword evidence="2" id="KW-0378">Hydrolase</keyword>
<dbReference type="AlphaFoldDB" id="A0A106ZXK3"/>
<proteinExistence type="predicted"/>
<feature type="domain" description="Serine aminopeptidase S33" evidence="1">
    <location>
        <begin position="64"/>
        <end position="168"/>
    </location>
</feature>
<dbReference type="PANTHER" id="PTHR12277">
    <property type="entry name" value="ALPHA/BETA HYDROLASE DOMAIN-CONTAINING PROTEIN"/>
    <property type="match status" value="1"/>
</dbReference>